<reference evidence="1" key="1">
    <citation type="journal article" date="2015" name="Nature">
        <title>Complex archaea that bridge the gap between prokaryotes and eukaryotes.</title>
        <authorList>
            <person name="Spang A."/>
            <person name="Saw J.H."/>
            <person name="Jorgensen S.L."/>
            <person name="Zaremba-Niedzwiedzka K."/>
            <person name="Martijn J."/>
            <person name="Lind A.E."/>
            <person name="van Eijk R."/>
            <person name="Schleper C."/>
            <person name="Guy L."/>
            <person name="Ettema T.J."/>
        </authorList>
    </citation>
    <scope>NUCLEOTIDE SEQUENCE</scope>
</reference>
<dbReference type="Gene3D" id="3.40.1800.10">
    <property type="entry name" value="His-Me finger endonucleases"/>
    <property type="match status" value="1"/>
</dbReference>
<dbReference type="AlphaFoldDB" id="A0A0F9KH54"/>
<dbReference type="InterPro" id="IPR004211">
    <property type="entry name" value="Endonuclease_7"/>
</dbReference>
<organism evidence="1">
    <name type="scientific">marine sediment metagenome</name>
    <dbReference type="NCBI Taxonomy" id="412755"/>
    <lineage>
        <taxon>unclassified sequences</taxon>
        <taxon>metagenomes</taxon>
        <taxon>ecological metagenomes</taxon>
    </lineage>
</organism>
<evidence type="ECO:0008006" key="2">
    <source>
        <dbReference type="Google" id="ProtNLM"/>
    </source>
</evidence>
<gene>
    <name evidence="1" type="ORF">LCGC14_1329130</name>
</gene>
<evidence type="ECO:0000313" key="1">
    <source>
        <dbReference type="EMBL" id="KKM81509.1"/>
    </source>
</evidence>
<accession>A0A0F9KH54</accession>
<dbReference type="SUPFAM" id="SSF54060">
    <property type="entry name" value="His-Me finger endonucleases"/>
    <property type="match status" value="1"/>
</dbReference>
<dbReference type="InterPro" id="IPR038563">
    <property type="entry name" value="Endonuclease_7_sf"/>
</dbReference>
<name>A0A0F9KH54_9ZZZZ</name>
<comment type="caution">
    <text evidence="1">The sequence shown here is derived from an EMBL/GenBank/DDBJ whole genome shotgun (WGS) entry which is preliminary data.</text>
</comment>
<protein>
    <recommendedName>
        <fullName evidence="2">Recombination endonuclease VII</fullName>
    </recommendedName>
</protein>
<sequence length="139" mass="16180">MWPTKKEIIRREKLESENTKYCSDCKQIKPLYEFAVKARARKMAESFCLQCQRTREYKRKYGITISEYEELLKQQNNKCAICGTTDPCKSRVNFCIDHDHKKDSVRGLLCDDCNRGLGAFDDDPERLVAAAGYLLRAKK</sequence>
<proteinExistence type="predicted"/>
<dbReference type="InterPro" id="IPR044925">
    <property type="entry name" value="His-Me_finger_sf"/>
</dbReference>
<dbReference type="EMBL" id="LAZR01008010">
    <property type="protein sequence ID" value="KKM81509.1"/>
    <property type="molecule type" value="Genomic_DNA"/>
</dbReference>
<dbReference type="Pfam" id="PF02945">
    <property type="entry name" value="Endonuclease_7"/>
    <property type="match status" value="1"/>
</dbReference>